<reference evidence="2 3" key="1">
    <citation type="submission" date="2018-09" db="EMBL/GenBank/DDBJ databases">
        <title>Genomic Encyclopedia of Archaeal and Bacterial Type Strains, Phase II (KMG-II): from individual species to whole genera.</title>
        <authorList>
            <person name="Goeker M."/>
        </authorList>
    </citation>
    <scope>NUCLEOTIDE SEQUENCE [LARGE SCALE GENOMIC DNA]</scope>
    <source>
        <strain evidence="2 3">DSM 27148</strain>
    </source>
</reference>
<dbReference type="Pfam" id="PF00801">
    <property type="entry name" value="PKD"/>
    <property type="match status" value="1"/>
</dbReference>
<organism evidence="2 3">
    <name type="scientific">Mangrovibacterium diazotrophicum</name>
    <dbReference type="NCBI Taxonomy" id="1261403"/>
    <lineage>
        <taxon>Bacteria</taxon>
        <taxon>Pseudomonadati</taxon>
        <taxon>Bacteroidota</taxon>
        <taxon>Bacteroidia</taxon>
        <taxon>Marinilabiliales</taxon>
        <taxon>Prolixibacteraceae</taxon>
        <taxon>Mangrovibacterium</taxon>
    </lineage>
</organism>
<evidence type="ECO:0000313" key="3">
    <source>
        <dbReference type="Proteomes" id="UP000283387"/>
    </source>
</evidence>
<evidence type="ECO:0000259" key="1">
    <source>
        <dbReference type="PROSITE" id="PS50093"/>
    </source>
</evidence>
<dbReference type="AlphaFoldDB" id="A0A419W7T7"/>
<keyword evidence="3" id="KW-1185">Reference proteome</keyword>
<name>A0A419W7T7_9BACT</name>
<dbReference type="InterPro" id="IPR022409">
    <property type="entry name" value="PKD/Chitinase_dom"/>
</dbReference>
<dbReference type="SUPFAM" id="SSF50494">
    <property type="entry name" value="Trypsin-like serine proteases"/>
    <property type="match status" value="1"/>
</dbReference>
<dbReference type="Pfam" id="PF13365">
    <property type="entry name" value="Trypsin_2"/>
    <property type="match status" value="1"/>
</dbReference>
<dbReference type="CDD" id="cd00146">
    <property type="entry name" value="PKD"/>
    <property type="match status" value="1"/>
</dbReference>
<dbReference type="SUPFAM" id="SSF49299">
    <property type="entry name" value="PKD domain"/>
    <property type="match status" value="1"/>
</dbReference>
<dbReference type="InterPro" id="IPR000601">
    <property type="entry name" value="PKD_dom"/>
</dbReference>
<dbReference type="NCBIfam" id="TIGR04183">
    <property type="entry name" value="Por_Secre_tail"/>
    <property type="match status" value="1"/>
</dbReference>
<gene>
    <name evidence="2" type="ORF">BC643_1861</name>
</gene>
<dbReference type="Pfam" id="PF18962">
    <property type="entry name" value="Por_Secre_tail"/>
    <property type="match status" value="1"/>
</dbReference>
<feature type="domain" description="PKD" evidence="1">
    <location>
        <begin position="446"/>
        <end position="520"/>
    </location>
</feature>
<evidence type="ECO:0000313" key="2">
    <source>
        <dbReference type="EMBL" id="RKD91505.1"/>
    </source>
</evidence>
<dbReference type="InterPro" id="IPR043504">
    <property type="entry name" value="Peptidase_S1_PA_chymotrypsin"/>
</dbReference>
<dbReference type="EMBL" id="RAPN01000001">
    <property type="protein sequence ID" value="RKD91505.1"/>
    <property type="molecule type" value="Genomic_DNA"/>
</dbReference>
<dbReference type="PANTHER" id="PTHR36234:SF5">
    <property type="entry name" value="LYSYL ENDOPEPTIDASE"/>
    <property type="match status" value="1"/>
</dbReference>
<dbReference type="SMART" id="SM00089">
    <property type="entry name" value="PKD"/>
    <property type="match status" value="1"/>
</dbReference>
<dbReference type="InterPro" id="IPR035986">
    <property type="entry name" value="PKD_dom_sf"/>
</dbReference>
<dbReference type="Proteomes" id="UP000283387">
    <property type="component" value="Unassembled WGS sequence"/>
</dbReference>
<protein>
    <submittedName>
        <fullName evidence="2">Putative secreted protein (Por secretion system target)</fullName>
    </submittedName>
</protein>
<dbReference type="PANTHER" id="PTHR36234">
    <property type="entry name" value="LYSYL ENDOPEPTIDASE"/>
    <property type="match status" value="1"/>
</dbReference>
<dbReference type="RefSeq" id="WP_120272796.1">
    <property type="nucleotide sequence ID" value="NZ_RAPN01000001.1"/>
</dbReference>
<sequence>MRIANWTRRLNALVIIGVLLTGNVAWGQIEDGGLPASFATNLKAAAIISQKSLNPIDLQEQISLDEKDGVQNRYGVVEDVALDIRKAGSYSQTGNMNIWRLQLSADEALSLAVILSTFDIPEGASLYVYTPDQQTVRGAYTWQNKKESGLFRVGDLMGDQLIVEYDEPVSASFEGGVVIGAVVKAYRSLEANANERIQINCPEGEDWQEQKKAVCMITFSDGTYSYYCSGALLNNAREDGTPYFLTANHCISSTTEASTLVAYFNYENSTCESSDASLSQSVSGASLRASNQYSDFTLLELQEYPPKEYNPFFAGWDVSGSTSESGTCIHHPKGSTKCIALDYDEVTGNSYTVRWDDGTISQPNSHWEVDYDAGIDEGGSSGAPLFNQDKLLVGQLHGGDDNSSLFGKLSLSWDYRSESDRQLKHWLDPDDTGMEQIEGLEAYTRPVAAFSAEVSILCLSENLILSDESKYSPESWSWEISPSTYVFVNGTSASSQNPEVQFLSEGVYSVSLTVANENGSDELVEGDFVSVYAQLPVRLAGLPDEMTMCGWELDGYEFVAEGAPEYSLELTAESKFVVTQTDNVFSVSLSDEGREEGSFDTYAKITGTQGGCSASDSVLIHVIIPENDNVAQAVALRLGNNGYYSNACATVEDNEPSPETAGCSIANNWCPPNGTDVLDNSIWFYFEGPSSSSITIQTEGIDSQIAVYRATTADYLLSGSTASYNLVGASERDADGNDAAAIENLSVTPGAKYWLQVDGTDAAEGEIGLRLLTNSIEVYPNPSSGLYHLTVASVEGGEAELFVYNQLGQMVYSGTGTFDQDENTIDFDLSNNPAGIYYFRASINGEMMSKKLILVK</sequence>
<dbReference type="Gene3D" id="2.40.10.10">
    <property type="entry name" value="Trypsin-like serine proteases"/>
    <property type="match status" value="2"/>
</dbReference>
<dbReference type="InterPro" id="IPR009003">
    <property type="entry name" value="Peptidase_S1_PA"/>
</dbReference>
<comment type="caution">
    <text evidence="2">The sequence shown here is derived from an EMBL/GenBank/DDBJ whole genome shotgun (WGS) entry which is preliminary data.</text>
</comment>
<dbReference type="PROSITE" id="PS50093">
    <property type="entry name" value="PKD"/>
    <property type="match status" value="1"/>
</dbReference>
<dbReference type="InterPro" id="IPR013783">
    <property type="entry name" value="Ig-like_fold"/>
</dbReference>
<dbReference type="OrthoDB" id="9342482at2"/>
<proteinExistence type="predicted"/>
<dbReference type="Gene3D" id="2.60.40.10">
    <property type="entry name" value="Immunoglobulins"/>
    <property type="match status" value="1"/>
</dbReference>
<dbReference type="InterPro" id="IPR026444">
    <property type="entry name" value="Secre_tail"/>
</dbReference>
<accession>A0A419W7T7</accession>